<accession>A0A0L0FJM5</accession>
<sequence>MYRTAYGVPQIPEEDAHCMMHESHLMSCQYQTLCYDGHTYTILTDVENKGRRYAHMRKEWGLDLDTDDFEMISQNMQFDWKLT</sequence>
<feature type="non-terminal residue" evidence="1">
    <location>
        <position position="83"/>
    </location>
</feature>
<dbReference type="GeneID" id="25911065"/>
<keyword evidence="2" id="KW-1185">Reference proteome</keyword>
<gene>
    <name evidence="1" type="ORF">SARC_10561</name>
</gene>
<evidence type="ECO:0000313" key="1">
    <source>
        <dbReference type="EMBL" id="KNC76965.1"/>
    </source>
</evidence>
<proteinExistence type="predicted"/>
<organism evidence="1 2">
    <name type="scientific">Sphaeroforma arctica JP610</name>
    <dbReference type="NCBI Taxonomy" id="667725"/>
    <lineage>
        <taxon>Eukaryota</taxon>
        <taxon>Ichthyosporea</taxon>
        <taxon>Ichthyophonida</taxon>
        <taxon>Sphaeroforma</taxon>
    </lineage>
</organism>
<name>A0A0L0FJM5_9EUKA</name>
<dbReference type="Proteomes" id="UP000054560">
    <property type="component" value="Unassembled WGS sequence"/>
</dbReference>
<protein>
    <submittedName>
        <fullName evidence="1">Uncharacterized protein</fullName>
    </submittedName>
</protein>
<dbReference type="EMBL" id="KQ242895">
    <property type="protein sequence ID" value="KNC76965.1"/>
    <property type="molecule type" value="Genomic_DNA"/>
</dbReference>
<evidence type="ECO:0000313" key="2">
    <source>
        <dbReference type="Proteomes" id="UP000054560"/>
    </source>
</evidence>
<reference evidence="1 2" key="1">
    <citation type="submission" date="2011-02" db="EMBL/GenBank/DDBJ databases">
        <title>The Genome Sequence of Sphaeroforma arctica JP610.</title>
        <authorList>
            <consortium name="The Broad Institute Genome Sequencing Platform"/>
            <person name="Russ C."/>
            <person name="Cuomo C."/>
            <person name="Young S.K."/>
            <person name="Zeng Q."/>
            <person name="Gargeya S."/>
            <person name="Alvarado L."/>
            <person name="Berlin A."/>
            <person name="Chapman S.B."/>
            <person name="Chen Z."/>
            <person name="Freedman E."/>
            <person name="Gellesch M."/>
            <person name="Goldberg J."/>
            <person name="Griggs A."/>
            <person name="Gujja S."/>
            <person name="Heilman E."/>
            <person name="Heiman D."/>
            <person name="Howarth C."/>
            <person name="Mehta T."/>
            <person name="Neiman D."/>
            <person name="Pearson M."/>
            <person name="Roberts A."/>
            <person name="Saif S."/>
            <person name="Shea T."/>
            <person name="Shenoy N."/>
            <person name="Sisk P."/>
            <person name="Stolte C."/>
            <person name="Sykes S."/>
            <person name="White J."/>
            <person name="Yandava C."/>
            <person name="Burger G."/>
            <person name="Gray M.W."/>
            <person name="Holland P.W.H."/>
            <person name="King N."/>
            <person name="Lang F.B.F."/>
            <person name="Roger A.J."/>
            <person name="Ruiz-Trillo I."/>
            <person name="Haas B."/>
            <person name="Nusbaum C."/>
            <person name="Birren B."/>
        </authorList>
    </citation>
    <scope>NUCLEOTIDE SEQUENCE [LARGE SCALE GENOMIC DNA]</scope>
    <source>
        <strain evidence="1 2">JP610</strain>
    </source>
</reference>
<dbReference type="AlphaFoldDB" id="A0A0L0FJM5"/>
<dbReference type="RefSeq" id="XP_014150867.1">
    <property type="nucleotide sequence ID" value="XM_014295392.1"/>
</dbReference>